<comment type="caution">
    <text evidence="2">The sequence shown here is derived from an EMBL/GenBank/DDBJ whole genome shotgun (WGS) entry which is preliminary data.</text>
</comment>
<keyword evidence="3" id="KW-1185">Reference proteome</keyword>
<dbReference type="Gene3D" id="3.40.50.300">
    <property type="entry name" value="P-loop containing nucleotide triphosphate hydrolases"/>
    <property type="match status" value="2"/>
</dbReference>
<dbReference type="Gene3D" id="1.10.510.10">
    <property type="entry name" value="Transferase(Phosphotransferase) domain 1"/>
    <property type="match status" value="1"/>
</dbReference>
<dbReference type="SUPFAM" id="SSF52540">
    <property type="entry name" value="P-loop containing nucleoside triphosphate hydrolases"/>
    <property type="match status" value="1"/>
</dbReference>
<dbReference type="PANTHER" id="PTHR10887">
    <property type="entry name" value="DNA2/NAM7 HELICASE FAMILY"/>
    <property type="match status" value="1"/>
</dbReference>
<dbReference type="InterPro" id="IPR027417">
    <property type="entry name" value="P-loop_NTPase"/>
</dbReference>
<dbReference type="SUPFAM" id="SSF56112">
    <property type="entry name" value="Protein kinase-like (PK-like)"/>
    <property type="match status" value="1"/>
</dbReference>
<evidence type="ECO:0000259" key="1">
    <source>
        <dbReference type="PROSITE" id="PS50011"/>
    </source>
</evidence>
<dbReference type="AlphaFoldDB" id="A0A4R9BTV1"/>
<evidence type="ECO:0000313" key="3">
    <source>
        <dbReference type="Proteomes" id="UP000297626"/>
    </source>
</evidence>
<sequence>MPAKDTKQRTGGQASVIKCIDTHNAQIVAVKIIEGLFRDEIASKIFERETGALKRLTHRNIVGYRTSGYDEDGRMYIVLDWIEDSLETVLQDRGSIPWDEMLAKIVRPLADGLSYMHLNKEEHRDIKPANILINADGVPLFADFGVGKSRANNEDESEMTIHGFRSGIWTPPERSAVPYVRDVYSLAVVFIRAVCTDDIQDAYQLASAVESMLIPVSLKELLLRCIDADPDVRPANGSVFAAELESMIRSDQQRHSSSLTVNLHLTRAATTKIGGPFSTPEQTKSIVQTDVSGDTFVSYGWDRDQERFDRETLILLGESTRYVLKADGPAGALMVVDATNPEYEALEHTRDRSLRLPASVNWSLTQARSNPGFEILQHRLDAYYDADSMDPSADTGADSSTMTSTWRNLLNAREDLERGDRKPLTYVTSEPTRYGTRFELNGPPEEDLVGSEWQVRRSDVGRGGRARGEIVDQSDTAIVLRWSGKAPVSLSKAGVLEPHLGSSQVGLQRQSDAVSALETGTGAAQWLKGLLEDPTTALPPVASEEPEWVTNLDDDKRAAVRGALGAPECVILKGPPGTGKTRFIAEFVIQLLAREPDARVLIVSQTHVAVDNALSRLDDAGLSGLVRLGKEDDARIGMSSQHLVLHRQLSVWASLVRQRAEDHLSALSGQAGLSVKNLKAMSLLHTLRSSMKNSEYVRSRLPSASSDQSTMTSELGLRNDAVTLQDKLDSAGENERALLNSALALLDGEVPLGDDPALDDVEAAIELLSDRSDAAPHLLRMLKLQSEWLERVESDSSLAAEYLKTTSVIAGTCIGFLGNPLVRNLEIGVCIVDEASKATSTEALVPVVRAKRFVLVGDLNQLPPSDEELLQNQDLLDQYSLTQEDVKESLFQRLVERLPEANQFALLQQHRMIKPIGDLVSTCFYSGELRSPNVMGLPGYESLGKPVLWLDTSTQGAQRLESSEAGSKGRFINRAEAELVAHRLGTIDAGIATGIVQLPPNAEVLDVLVLASYSSQIEQLRRRLARERFSNLKITIETVDAVQGKEADIALFSTTRSNTHGGMGFMGPDYWRRINVAVSRARFGLTIVGDASFWSSGGLGSVLQYMRSNVDTCEIRSNNG</sequence>
<name>A0A4R9BTV1_9MICO</name>
<dbReference type="EMBL" id="SOHN01000008">
    <property type="protein sequence ID" value="TFD89787.1"/>
    <property type="molecule type" value="Genomic_DNA"/>
</dbReference>
<organism evidence="2 3">
    <name type="scientific">Cryobacterium serini</name>
    <dbReference type="NCBI Taxonomy" id="1259201"/>
    <lineage>
        <taxon>Bacteria</taxon>
        <taxon>Bacillati</taxon>
        <taxon>Actinomycetota</taxon>
        <taxon>Actinomycetes</taxon>
        <taxon>Micrococcales</taxon>
        <taxon>Microbacteriaceae</taxon>
        <taxon>Cryobacterium</taxon>
    </lineage>
</organism>
<dbReference type="GO" id="GO:0005524">
    <property type="term" value="F:ATP binding"/>
    <property type="evidence" value="ECO:0007669"/>
    <property type="project" value="InterPro"/>
</dbReference>
<dbReference type="InterPro" id="IPR045055">
    <property type="entry name" value="DNA2/NAM7-like"/>
</dbReference>
<dbReference type="InterPro" id="IPR041677">
    <property type="entry name" value="DNA2/NAM7_AAA_11"/>
</dbReference>
<dbReference type="GO" id="GO:0004672">
    <property type="term" value="F:protein kinase activity"/>
    <property type="evidence" value="ECO:0007669"/>
    <property type="project" value="InterPro"/>
</dbReference>
<dbReference type="Proteomes" id="UP000297626">
    <property type="component" value="Unassembled WGS sequence"/>
</dbReference>
<evidence type="ECO:0000313" key="2">
    <source>
        <dbReference type="EMBL" id="TFD89787.1"/>
    </source>
</evidence>
<dbReference type="GO" id="GO:0004386">
    <property type="term" value="F:helicase activity"/>
    <property type="evidence" value="ECO:0007669"/>
    <property type="project" value="InterPro"/>
</dbReference>
<dbReference type="PANTHER" id="PTHR10887:SF495">
    <property type="entry name" value="HELICASE SENATAXIN ISOFORM X1-RELATED"/>
    <property type="match status" value="1"/>
</dbReference>
<dbReference type="InterPro" id="IPR047187">
    <property type="entry name" value="SF1_C_Upf1"/>
</dbReference>
<reference evidence="2 3" key="1">
    <citation type="submission" date="2019-03" db="EMBL/GenBank/DDBJ databases">
        <title>Genomics of glacier-inhabiting Cryobacterium strains.</title>
        <authorList>
            <person name="Liu Q."/>
            <person name="Xin Y.-H."/>
        </authorList>
    </citation>
    <scope>NUCLEOTIDE SEQUENCE [LARGE SCALE GENOMIC DNA]</scope>
    <source>
        <strain evidence="2 3">Sr54</strain>
    </source>
</reference>
<dbReference type="SMART" id="SM00220">
    <property type="entry name" value="S_TKc"/>
    <property type="match status" value="1"/>
</dbReference>
<proteinExistence type="predicted"/>
<dbReference type="Pfam" id="PF13087">
    <property type="entry name" value="AAA_12"/>
    <property type="match status" value="1"/>
</dbReference>
<dbReference type="RefSeq" id="WP_134527567.1">
    <property type="nucleotide sequence ID" value="NZ_SOHN01000008.1"/>
</dbReference>
<dbReference type="Pfam" id="PF13086">
    <property type="entry name" value="AAA_11"/>
    <property type="match status" value="1"/>
</dbReference>
<accession>A0A4R9BTV1</accession>
<protein>
    <recommendedName>
        <fullName evidence="1">Protein kinase domain-containing protein</fullName>
    </recommendedName>
</protein>
<feature type="domain" description="Protein kinase" evidence="1">
    <location>
        <begin position="2"/>
        <end position="248"/>
    </location>
</feature>
<dbReference type="InterPro" id="IPR000719">
    <property type="entry name" value="Prot_kinase_dom"/>
</dbReference>
<dbReference type="InterPro" id="IPR011009">
    <property type="entry name" value="Kinase-like_dom_sf"/>
</dbReference>
<dbReference type="InterPro" id="IPR041679">
    <property type="entry name" value="DNA2/NAM7-like_C"/>
</dbReference>
<dbReference type="CDD" id="cd18808">
    <property type="entry name" value="SF1_C_Upf1"/>
    <property type="match status" value="1"/>
</dbReference>
<gene>
    <name evidence="2" type="ORF">E3T51_03450</name>
</gene>
<dbReference type="PROSITE" id="PS50011">
    <property type="entry name" value="PROTEIN_KINASE_DOM"/>
    <property type="match status" value="1"/>
</dbReference>
<dbReference type="CDD" id="cd14014">
    <property type="entry name" value="STKc_PknB_like"/>
    <property type="match status" value="1"/>
</dbReference>
<dbReference type="Pfam" id="PF00069">
    <property type="entry name" value="Pkinase"/>
    <property type="match status" value="1"/>
</dbReference>